<evidence type="ECO:0000313" key="2">
    <source>
        <dbReference type="EMBL" id="MBC8751427.1"/>
    </source>
</evidence>
<dbReference type="InterPro" id="IPR013762">
    <property type="entry name" value="Integrase-like_cat_sf"/>
</dbReference>
<keyword evidence="1" id="KW-0233">DNA recombination</keyword>
<organism evidence="2 3">
    <name type="scientific">Paraburkholderia podalyriae</name>
    <dbReference type="NCBI Taxonomy" id="1938811"/>
    <lineage>
        <taxon>Bacteria</taxon>
        <taxon>Pseudomonadati</taxon>
        <taxon>Pseudomonadota</taxon>
        <taxon>Betaproteobacteria</taxon>
        <taxon>Burkholderiales</taxon>
        <taxon>Burkholderiaceae</taxon>
        <taxon>Paraburkholderia</taxon>
    </lineage>
</organism>
<evidence type="ECO:0000256" key="1">
    <source>
        <dbReference type="ARBA" id="ARBA00023172"/>
    </source>
</evidence>
<comment type="caution">
    <text evidence="2">The sequence shown here is derived from an EMBL/GenBank/DDBJ whole genome shotgun (WGS) entry which is preliminary data.</text>
</comment>
<dbReference type="RefSeq" id="WP_187638355.1">
    <property type="nucleotide sequence ID" value="NZ_VZQQ01000054.1"/>
</dbReference>
<accession>A0ABR7PYQ5</accession>
<proteinExistence type="predicted"/>
<dbReference type="EMBL" id="VZQQ01000054">
    <property type="protein sequence ID" value="MBC8751427.1"/>
    <property type="molecule type" value="Genomic_DNA"/>
</dbReference>
<gene>
    <name evidence="2" type="ORF">F6X42_34305</name>
</gene>
<sequence>MLNISRNLPEPTVRNPFVQVEYIFDRYCEDGNGERSTVNTLLKRYKVYLDQKFGVGRPLFLADVWNESALIDFSMWAKSQKAYKSGRPLGSGTQATMSYSLRGIIRYAYDERYINMLPFIAPMKSMGRETSVRNAYSQNEEMKILDAIGPEIRYAHRAMQPYIRTGAGSAPERRKPITKEQLTYVFENSLNCIPISATQLYLHYRKELDAAIRLYGSVDAWYRSLGVAEIVSSDLIMPFVYKLAWETGLNVESILSLRRDCFIAKHPLTAMPCIMYYKERSQGEASYPVELLEANLQSKQSSVVKNTINQILKLTSGLVESAEEEDKNMLLLVQVTRKQKGRGTRGAVSRLKVRHLTKWSRAFFTPSIKYTNPHNSDENINASRFRPTFVARLVLEGVDIFHISALLNHVNISTTYAYLDEHGLSPQFDMDMRKHLNQIKQNGRELRKTIPIVVASDAAPEEVYLASGLCHCKNPYNPPKKIRLASKFIPGKACTYYDMCLLCKNILITEYDLPKLINHRLNLQIELDKGVGAEPRKALYRKQLYVLNEVLAPDEFFTEDELQRAAILAKQSDFDHFDDFLYE</sequence>
<dbReference type="Proteomes" id="UP000736373">
    <property type="component" value="Unassembled WGS sequence"/>
</dbReference>
<dbReference type="Gene3D" id="1.10.443.10">
    <property type="entry name" value="Intergrase catalytic core"/>
    <property type="match status" value="1"/>
</dbReference>
<name>A0ABR7PYQ5_9BURK</name>
<dbReference type="InterPro" id="IPR011010">
    <property type="entry name" value="DNA_brk_join_enz"/>
</dbReference>
<protein>
    <submittedName>
        <fullName evidence="2">Site-specific integrase</fullName>
    </submittedName>
</protein>
<dbReference type="SUPFAM" id="SSF56349">
    <property type="entry name" value="DNA breaking-rejoining enzymes"/>
    <property type="match status" value="1"/>
</dbReference>
<keyword evidence="3" id="KW-1185">Reference proteome</keyword>
<reference evidence="2 3" key="1">
    <citation type="submission" date="2019-09" db="EMBL/GenBank/DDBJ databases">
        <title>Paraburkholderia podalyriae sp. nov., A South African Podalyria-associated rhizobium.</title>
        <authorList>
            <person name="Mavima L."/>
            <person name="Beukes C.W."/>
            <person name="Palmer M."/>
            <person name="De Meyer S.E."/>
            <person name="James E.K."/>
            <person name="Maluk M."/>
            <person name="Avontuur J.R."/>
            <person name="Chan W.Y."/>
            <person name="Venter S.N."/>
            <person name="Steenkamp E.T."/>
        </authorList>
    </citation>
    <scope>NUCLEOTIDE SEQUENCE [LARGE SCALE GENOMIC DNA]</scope>
    <source>
        <strain evidence="2 3">WC7.3b</strain>
    </source>
</reference>
<evidence type="ECO:0000313" key="3">
    <source>
        <dbReference type="Proteomes" id="UP000736373"/>
    </source>
</evidence>